<evidence type="ECO:0000313" key="3">
    <source>
        <dbReference type="EMBL" id="CAK9873879.1"/>
    </source>
</evidence>
<dbReference type="EMBL" id="OZ023704">
    <property type="protein sequence ID" value="CAK9873879.1"/>
    <property type="molecule type" value="Genomic_DNA"/>
</dbReference>
<feature type="domain" description="Dynein heavy chain hydrolytic ATP-binding dynein motor region" evidence="2">
    <location>
        <begin position="1"/>
        <end position="187"/>
    </location>
</feature>
<dbReference type="InterPro" id="IPR042228">
    <property type="entry name" value="Dynein_linker_3"/>
</dbReference>
<evidence type="ECO:0000313" key="4">
    <source>
        <dbReference type="Proteomes" id="UP001497522"/>
    </source>
</evidence>
<feature type="domain" description="Dynein heavy chain linker" evidence="1">
    <location>
        <begin position="265"/>
        <end position="376"/>
    </location>
</feature>
<gene>
    <name evidence="3" type="ORF">CSSPJE1EN2_LOCUS16351</name>
</gene>
<evidence type="ECO:0000259" key="1">
    <source>
        <dbReference type="Pfam" id="PF08393"/>
    </source>
</evidence>
<dbReference type="InterPro" id="IPR043157">
    <property type="entry name" value="Dynein_AAA1S"/>
</dbReference>
<dbReference type="Gene3D" id="1.20.58.1120">
    <property type="match status" value="1"/>
</dbReference>
<proteinExistence type="predicted"/>
<sequence length="645" mass="72945">MNPGYAGRSELPDNLKALFHTVAMMVPDYALISEITLYSFGYLDARAQARKLVATYRLCSEQLSSQIHYDYGMRAVISVLRAAGAVKQRYPEEREDVLMLKSLKDVNLPKFLAHDVPLFEGILMDLFPGVELPPPDYDIMTVRIKDNCVKMNLQPHPVYVEKIFQLYEMILVRHGLMLVGYSYGAKTECYRVLAAALGDMKAHGEGEQITHCICLNPKSIYIGQLYGQFDAISHEWSDGILAKAFWNAAIDQLPDRKWILFDGPVDAVLDQWLKCQQSWMYLEPIFTSEDIMLQMPVEGRPFQAVDASWRKIMEKLARNPEVLIAGADPELQKTLTENNQQLELVTKGLNDYLETKRLAFPRLVFMENLDIVAMLSEEGERVDFIFHFNPKAAQGAVEKWLLEVEADMKESLIDVCRRAYESYVTTDRIQWILEWPGQIVLCGSQMHWTMEVAVAINKGKLAEYEAKCTLQLEIVVNKVRGKLTSLERKTIGALIVIDVHACDVVKDLSDAGLSDETDFDWICQLRYGYEQDSVIVRMINAGIWYAFEYLGNSSRLVITPLTDRCYRTLMGALHLNLGGAPEGPAGTGKTETTKDLAKAIAMQCVVFNCSDGLDYLAMGKFFKGLASSGAWACFDEFNRIELEVN</sequence>
<dbReference type="PANTHER" id="PTHR45703:SF38">
    <property type="entry name" value="DYNEINS HEAVY CHAIN"/>
    <property type="match status" value="1"/>
</dbReference>
<feature type="domain" description="Dynein heavy chain hydrolytic ATP-binding dynein motor region" evidence="2">
    <location>
        <begin position="545"/>
        <end position="644"/>
    </location>
</feature>
<protein>
    <recommendedName>
        <fullName evidence="5">Dynein heavy chain</fullName>
    </recommendedName>
</protein>
<name>A0ABP1BG07_9BRYO</name>
<dbReference type="Gene3D" id="3.20.180.20">
    <property type="entry name" value="Dynein heavy chain, N-terminal domain 2"/>
    <property type="match status" value="1"/>
</dbReference>
<evidence type="ECO:0008006" key="5">
    <source>
        <dbReference type="Google" id="ProtNLM"/>
    </source>
</evidence>
<dbReference type="Gene3D" id="3.40.50.300">
    <property type="entry name" value="P-loop containing nucleotide triphosphate hydrolases"/>
    <property type="match status" value="3"/>
</dbReference>
<dbReference type="Pfam" id="PF12774">
    <property type="entry name" value="AAA_6"/>
    <property type="match status" value="2"/>
</dbReference>
<evidence type="ECO:0000259" key="2">
    <source>
        <dbReference type="Pfam" id="PF12774"/>
    </source>
</evidence>
<dbReference type="SUPFAM" id="SSF52540">
    <property type="entry name" value="P-loop containing nucleoside triphosphate hydrolases"/>
    <property type="match status" value="2"/>
</dbReference>
<dbReference type="Pfam" id="PF08393">
    <property type="entry name" value="DHC_N2"/>
    <property type="match status" value="1"/>
</dbReference>
<dbReference type="PANTHER" id="PTHR45703">
    <property type="entry name" value="DYNEIN HEAVY CHAIN"/>
    <property type="match status" value="1"/>
</dbReference>
<dbReference type="Gene3D" id="1.10.8.710">
    <property type="match status" value="1"/>
</dbReference>
<organism evidence="3 4">
    <name type="scientific">Sphagnum jensenii</name>
    <dbReference type="NCBI Taxonomy" id="128206"/>
    <lineage>
        <taxon>Eukaryota</taxon>
        <taxon>Viridiplantae</taxon>
        <taxon>Streptophyta</taxon>
        <taxon>Embryophyta</taxon>
        <taxon>Bryophyta</taxon>
        <taxon>Sphagnophytina</taxon>
        <taxon>Sphagnopsida</taxon>
        <taxon>Sphagnales</taxon>
        <taxon>Sphagnaceae</taxon>
        <taxon>Sphagnum</taxon>
    </lineage>
</organism>
<reference evidence="3" key="1">
    <citation type="submission" date="2024-03" db="EMBL/GenBank/DDBJ databases">
        <authorList>
            <consortium name="ELIXIR-Norway"/>
            <consortium name="Elixir Norway"/>
        </authorList>
    </citation>
    <scope>NUCLEOTIDE SEQUENCE</scope>
</reference>
<accession>A0ABP1BG07</accession>
<keyword evidence="4" id="KW-1185">Reference proteome</keyword>
<dbReference type="Proteomes" id="UP001497522">
    <property type="component" value="Chromosome 3"/>
</dbReference>
<dbReference type="InterPro" id="IPR013602">
    <property type="entry name" value="Dynein_heavy_linker"/>
</dbReference>
<dbReference type="InterPro" id="IPR027417">
    <property type="entry name" value="P-loop_NTPase"/>
</dbReference>
<dbReference type="InterPro" id="IPR026983">
    <property type="entry name" value="DHC"/>
</dbReference>
<dbReference type="InterPro" id="IPR035699">
    <property type="entry name" value="AAA_6"/>
</dbReference>